<name>A0A0M3ASR8_9SPHN</name>
<feature type="transmembrane region" description="Helical" evidence="1">
    <location>
        <begin position="55"/>
        <end position="78"/>
    </location>
</feature>
<gene>
    <name evidence="2" type="ORF">YP76_08620</name>
</gene>
<keyword evidence="1" id="KW-0472">Membrane</keyword>
<dbReference type="RefSeq" id="WP_046763146.1">
    <property type="nucleotide sequence ID" value="NZ_LBIC01000003.1"/>
</dbReference>
<evidence type="ECO:0000313" key="3">
    <source>
        <dbReference type="Proteomes" id="UP000033874"/>
    </source>
</evidence>
<feature type="transmembrane region" description="Helical" evidence="1">
    <location>
        <begin position="26"/>
        <end position="49"/>
    </location>
</feature>
<proteinExistence type="predicted"/>
<dbReference type="PATRIC" id="fig|56193.3.peg.1782"/>
<comment type="caution">
    <text evidence="2">The sequence shown here is derived from an EMBL/GenBank/DDBJ whole genome shotgun (WGS) entry which is preliminary data.</text>
</comment>
<reference evidence="2 3" key="1">
    <citation type="submission" date="2015-04" db="EMBL/GenBank/DDBJ databases">
        <title>Genome sequence of aromatic hydrocarbons-degrading Sphingobium chungbukense DJ77.</title>
        <authorList>
            <person name="Kim Y.-C."/>
            <person name="Chae J.-C."/>
        </authorList>
    </citation>
    <scope>NUCLEOTIDE SEQUENCE [LARGE SCALE GENOMIC DNA]</scope>
    <source>
        <strain evidence="2 3">DJ77</strain>
    </source>
</reference>
<evidence type="ECO:0000256" key="1">
    <source>
        <dbReference type="SAM" id="Phobius"/>
    </source>
</evidence>
<dbReference type="Proteomes" id="UP000033874">
    <property type="component" value="Unassembled WGS sequence"/>
</dbReference>
<protein>
    <submittedName>
        <fullName evidence="2">Uncharacterized protein</fullName>
    </submittedName>
</protein>
<evidence type="ECO:0000313" key="2">
    <source>
        <dbReference type="EMBL" id="KKW92938.1"/>
    </source>
</evidence>
<keyword evidence="1" id="KW-1133">Transmembrane helix</keyword>
<dbReference type="EMBL" id="LBIC01000003">
    <property type="protein sequence ID" value="KKW92938.1"/>
    <property type="molecule type" value="Genomic_DNA"/>
</dbReference>
<organism evidence="2 3">
    <name type="scientific">Sphingobium chungbukense</name>
    <dbReference type="NCBI Taxonomy" id="56193"/>
    <lineage>
        <taxon>Bacteria</taxon>
        <taxon>Pseudomonadati</taxon>
        <taxon>Pseudomonadota</taxon>
        <taxon>Alphaproteobacteria</taxon>
        <taxon>Sphingomonadales</taxon>
        <taxon>Sphingomonadaceae</taxon>
        <taxon>Sphingobium</taxon>
    </lineage>
</organism>
<dbReference type="AlphaFoldDB" id="A0A0M3ASR8"/>
<keyword evidence="1" id="KW-0812">Transmembrane</keyword>
<sequence>MDKSSGGVQAGDGKVSQAIERWKAGVAFLALVAAMGGAAFLVAAIPMMAAASLFGAAYIASTANIAAVAAVAVFPWMLTNESVARASRSLLGAGPRR</sequence>
<accession>A0A0M3ASR8</accession>
<keyword evidence="3" id="KW-1185">Reference proteome</keyword>